<evidence type="ECO:0000313" key="4">
    <source>
        <dbReference type="Proteomes" id="UP000291020"/>
    </source>
</evidence>
<dbReference type="Ensembl" id="ENSGAGT00000030827.1">
    <property type="protein sequence ID" value="ENSGAGP00000027132.1"/>
    <property type="gene ID" value="ENSGAGG00000019732.1"/>
</dbReference>
<dbReference type="InterPro" id="IPR013783">
    <property type="entry name" value="Ig-like_fold"/>
</dbReference>
<protein>
    <recommendedName>
        <fullName evidence="2">Ig-like domain-containing protein</fullName>
    </recommendedName>
</protein>
<dbReference type="InterPro" id="IPR003597">
    <property type="entry name" value="Ig_C1-set"/>
</dbReference>
<evidence type="ECO:0000259" key="2">
    <source>
        <dbReference type="PROSITE" id="PS50835"/>
    </source>
</evidence>
<dbReference type="Proteomes" id="UP000291020">
    <property type="component" value="Unassembled WGS sequence"/>
</dbReference>
<dbReference type="Pfam" id="PF07654">
    <property type="entry name" value="C1-set"/>
    <property type="match status" value="1"/>
</dbReference>
<reference evidence="4" key="1">
    <citation type="journal article" date="2017" name="PLoS ONE">
        <title>The Agassiz's desert tortoise genome provides a resource for the conservation of a threatened species.</title>
        <authorList>
            <person name="Tollis M."/>
            <person name="DeNardo D.F."/>
            <person name="Cornelius J.A."/>
            <person name="Dolby G.A."/>
            <person name="Edwards T."/>
            <person name="Henen B.T."/>
            <person name="Karl A.E."/>
            <person name="Murphy R.W."/>
            <person name="Kusumi K."/>
        </authorList>
    </citation>
    <scope>NUCLEOTIDE SEQUENCE [LARGE SCALE GENOMIC DNA]</scope>
</reference>
<dbReference type="PANTHER" id="PTHR16675">
    <property type="entry name" value="MHC CLASS I-RELATED"/>
    <property type="match status" value="1"/>
</dbReference>
<keyword evidence="4" id="KW-1185">Reference proteome</keyword>
<reference evidence="3" key="3">
    <citation type="submission" date="2025-09" db="UniProtKB">
        <authorList>
            <consortium name="Ensembl"/>
        </authorList>
    </citation>
    <scope>IDENTIFICATION</scope>
</reference>
<dbReference type="GO" id="GO:0009897">
    <property type="term" value="C:external side of plasma membrane"/>
    <property type="evidence" value="ECO:0007669"/>
    <property type="project" value="TreeGrafter"/>
</dbReference>
<dbReference type="PANTHER" id="PTHR16675:SF277">
    <property type="entry name" value="HLA CLASS II HISTOCOMPATIBILITY ANTIGEN, DP BETA 1 CHAIN-LIKE [PROVISIONAL]"/>
    <property type="match status" value="1"/>
</dbReference>
<dbReference type="SMART" id="SM00407">
    <property type="entry name" value="IGc1"/>
    <property type="match status" value="1"/>
</dbReference>
<reference evidence="3" key="2">
    <citation type="submission" date="2025-08" db="UniProtKB">
        <authorList>
            <consortium name="Ensembl"/>
        </authorList>
    </citation>
    <scope>IDENTIFICATION</scope>
</reference>
<accession>A0A452IGT7</accession>
<proteinExistence type="predicted"/>
<keyword evidence="1" id="KW-0325">Glycoprotein</keyword>
<name>A0A452IGT7_9SAUR</name>
<dbReference type="InterPro" id="IPR050208">
    <property type="entry name" value="MHC_class-I_related"/>
</dbReference>
<organism evidence="3 4">
    <name type="scientific">Gopherus agassizii</name>
    <name type="common">Agassiz's desert tortoise</name>
    <dbReference type="NCBI Taxonomy" id="38772"/>
    <lineage>
        <taxon>Eukaryota</taxon>
        <taxon>Metazoa</taxon>
        <taxon>Chordata</taxon>
        <taxon>Craniata</taxon>
        <taxon>Vertebrata</taxon>
        <taxon>Euteleostomi</taxon>
        <taxon>Archelosauria</taxon>
        <taxon>Testudinata</taxon>
        <taxon>Testudines</taxon>
        <taxon>Cryptodira</taxon>
        <taxon>Durocryptodira</taxon>
        <taxon>Testudinoidea</taxon>
        <taxon>Testudinidae</taxon>
        <taxon>Gopherus</taxon>
    </lineage>
</organism>
<dbReference type="GO" id="GO:0006955">
    <property type="term" value="P:immune response"/>
    <property type="evidence" value="ECO:0007669"/>
    <property type="project" value="TreeGrafter"/>
</dbReference>
<dbReference type="SUPFAM" id="SSF54452">
    <property type="entry name" value="MHC antigen-recognition domain"/>
    <property type="match status" value="1"/>
</dbReference>
<evidence type="ECO:0000256" key="1">
    <source>
        <dbReference type="ARBA" id="ARBA00023180"/>
    </source>
</evidence>
<dbReference type="PROSITE" id="PS50835">
    <property type="entry name" value="IG_LIKE"/>
    <property type="match status" value="1"/>
</dbReference>
<dbReference type="GO" id="GO:0005615">
    <property type="term" value="C:extracellular space"/>
    <property type="evidence" value="ECO:0007669"/>
    <property type="project" value="TreeGrafter"/>
</dbReference>
<dbReference type="InterPro" id="IPR007110">
    <property type="entry name" value="Ig-like_dom"/>
</dbReference>
<dbReference type="InterPro" id="IPR036179">
    <property type="entry name" value="Ig-like_dom_sf"/>
</dbReference>
<dbReference type="SUPFAM" id="SSF48726">
    <property type="entry name" value="Immunoglobulin"/>
    <property type="match status" value="1"/>
</dbReference>
<sequence>MPGSHSHPGLSLLPAGVHRFTHSQIISPRAAPGLPKRQSLLQVNGLALSAYDSSSRRMMPRNGYMQGDQETHQFWSISSVRCMFWDPWPTVHVSLVQGTPGRPRRLMCHVTGFYSHDIEVTWERGGQGALGEQMTSGILPNGDPTFQIRVSVKLGLGEHVCVVRHVSLGGIFVPLVLLVARLQSSK</sequence>
<dbReference type="AlphaFoldDB" id="A0A452IGT7"/>
<dbReference type="InterPro" id="IPR011162">
    <property type="entry name" value="MHC_I/II-like_Ag-recog"/>
</dbReference>
<feature type="domain" description="Ig-like" evidence="2">
    <location>
        <begin position="89"/>
        <end position="165"/>
    </location>
</feature>
<evidence type="ECO:0000313" key="3">
    <source>
        <dbReference type="Ensembl" id="ENSGAGP00000027132.1"/>
    </source>
</evidence>
<dbReference type="Gene3D" id="2.60.40.10">
    <property type="entry name" value="Immunoglobulins"/>
    <property type="match status" value="1"/>
</dbReference>